<evidence type="ECO:0000256" key="2">
    <source>
        <dbReference type="ARBA" id="ARBA00022475"/>
    </source>
</evidence>
<evidence type="ECO:0000256" key="6">
    <source>
        <dbReference type="ARBA" id="ARBA00023136"/>
    </source>
</evidence>
<evidence type="ECO:0000256" key="1">
    <source>
        <dbReference type="ARBA" id="ARBA00004651"/>
    </source>
</evidence>
<keyword evidence="4 9" id="KW-1133">Transmembrane helix</keyword>
<dbReference type="PROSITE" id="PS50262">
    <property type="entry name" value="G_PROTEIN_RECEP_F1_2"/>
    <property type="match status" value="1"/>
</dbReference>
<dbReference type="AlphaFoldDB" id="A0A1I7UIG6"/>
<feature type="transmembrane region" description="Helical" evidence="9">
    <location>
        <begin position="208"/>
        <end position="239"/>
    </location>
</feature>
<protein>
    <submittedName>
        <fullName evidence="12">G_PROTEIN_RECEP_F1_2 domain-containing protein</fullName>
    </submittedName>
</protein>
<dbReference type="Proteomes" id="UP000095282">
    <property type="component" value="Unplaced"/>
</dbReference>
<evidence type="ECO:0000256" key="4">
    <source>
        <dbReference type="ARBA" id="ARBA00022989"/>
    </source>
</evidence>
<dbReference type="STRING" id="1561998.A0A1I7UIG6"/>
<dbReference type="GO" id="GO:0008528">
    <property type="term" value="F:G protein-coupled peptide receptor activity"/>
    <property type="evidence" value="ECO:0007669"/>
    <property type="project" value="TreeGrafter"/>
</dbReference>
<keyword evidence="2" id="KW-1003">Cell membrane</keyword>
<dbReference type="Gene3D" id="1.20.1070.10">
    <property type="entry name" value="Rhodopsin 7-helix transmembrane proteins"/>
    <property type="match status" value="1"/>
</dbReference>
<name>A0A1I7UIG6_9PELO</name>
<dbReference type="Pfam" id="PF00001">
    <property type="entry name" value="7tm_1"/>
    <property type="match status" value="1"/>
</dbReference>
<dbReference type="GO" id="GO:0007218">
    <property type="term" value="P:neuropeptide signaling pathway"/>
    <property type="evidence" value="ECO:0007669"/>
    <property type="project" value="TreeGrafter"/>
</dbReference>
<keyword evidence="6 9" id="KW-0472">Membrane</keyword>
<sequence length="426" mass="48703">MLLPQNLTTVMTSSESYDADNPVLPPEPILSDYVEMFTLVLNFIVGAPLNLAAYTQLSERPTSTRLDLLKRSLNYSDLLVLFIYVPSRACWLLTYDWRGGDALCKIVKMFHTFAFQSSSNVIVCIAVDRLLSVLSPSHHSPNKALRRTKMMLIVAWIVALVISCPQLFIWRAYLALPEYNWSQCLQIWEIARMENFGKELPPSFDAEFWYSILHISLVFWIPCIIIMLSYIIVISWVWINSRPSIRHTSSFSTGCDTVDTVLTRASEWNPLKTFSRHVKEADKPMSKDDDSGEPRVVTFFVATPRIVVSDETEVPLTQRPSISPSEASAVMRNGVHTSTSYNANLNRSRALRVSFLLVLAYIICWLPYNLISLIQFLDRDFFASYLKHVHFCQQLIIFNSVVNPYLYGFFGPHRPSHNNMNGAGRH</sequence>
<evidence type="ECO:0000313" key="11">
    <source>
        <dbReference type="Proteomes" id="UP000095282"/>
    </source>
</evidence>
<dbReference type="PANTHER" id="PTHR24230:SF120">
    <property type="entry name" value="G-PROTEIN COUPLED RECEPTOR DAF-38"/>
    <property type="match status" value="1"/>
</dbReference>
<evidence type="ECO:0000256" key="7">
    <source>
        <dbReference type="ARBA" id="ARBA00023170"/>
    </source>
</evidence>
<evidence type="ECO:0000256" key="5">
    <source>
        <dbReference type="ARBA" id="ARBA00023040"/>
    </source>
</evidence>
<keyword evidence="5" id="KW-0297">G-protein coupled receptor</keyword>
<evidence type="ECO:0000259" key="10">
    <source>
        <dbReference type="PROSITE" id="PS50262"/>
    </source>
</evidence>
<comment type="subcellular location">
    <subcellularLocation>
        <location evidence="1">Cell membrane</location>
        <topology evidence="1">Multi-pass membrane protein</topology>
    </subcellularLocation>
</comment>
<dbReference type="InterPro" id="IPR000276">
    <property type="entry name" value="GPCR_Rhodpsn"/>
</dbReference>
<evidence type="ECO:0000256" key="8">
    <source>
        <dbReference type="ARBA" id="ARBA00023224"/>
    </source>
</evidence>
<feature type="transmembrane region" description="Helical" evidence="9">
    <location>
        <begin position="350"/>
        <end position="368"/>
    </location>
</feature>
<keyword evidence="11" id="KW-1185">Reference proteome</keyword>
<feature type="domain" description="G-protein coupled receptors family 1 profile" evidence="10">
    <location>
        <begin position="46"/>
        <end position="407"/>
    </location>
</feature>
<dbReference type="PRINTS" id="PR00237">
    <property type="entry name" value="GPCRRHODOPSN"/>
</dbReference>
<evidence type="ECO:0000256" key="3">
    <source>
        <dbReference type="ARBA" id="ARBA00022692"/>
    </source>
</evidence>
<feature type="transmembrane region" description="Helical" evidence="9">
    <location>
        <begin position="388"/>
        <end position="410"/>
    </location>
</feature>
<evidence type="ECO:0000313" key="12">
    <source>
        <dbReference type="WBParaSite" id="Csp11.Scaffold629.g9651.t2"/>
    </source>
</evidence>
<accession>A0A1I7UIG6</accession>
<feature type="transmembrane region" description="Helical" evidence="9">
    <location>
        <begin position="152"/>
        <end position="173"/>
    </location>
</feature>
<dbReference type="PANTHER" id="PTHR24230">
    <property type="entry name" value="G-PROTEIN COUPLED RECEPTOR"/>
    <property type="match status" value="1"/>
</dbReference>
<proteinExistence type="predicted"/>
<feature type="transmembrane region" description="Helical" evidence="9">
    <location>
        <begin position="36"/>
        <end position="57"/>
    </location>
</feature>
<keyword evidence="8" id="KW-0807">Transducer</keyword>
<evidence type="ECO:0000256" key="9">
    <source>
        <dbReference type="SAM" id="Phobius"/>
    </source>
</evidence>
<dbReference type="SUPFAM" id="SSF81321">
    <property type="entry name" value="Family A G protein-coupled receptor-like"/>
    <property type="match status" value="1"/>
</dbReference>
<reference evidence="12" key="1">
    <citation type="submission" date="2016-11" db="UniProtKB">
        <authorList>
            <consortium name="WormBaseParasite"/>
        </authorList>
    </citation>
    <scope>IDENTIFICATION</scope>
</reference>
<organism evidence="11 12">
    <name type="scientific">Caenorhabditis tropicalis</name>
    <dbReference type="NCBI Taxonomy" id="1561998"/>
    <lineage>
        <taxon>Eukaryota</taxon>
        <taxon>Metazoa</taxon>
        <taxon>Ecdysozoa</taxon>
        <taxon>Nematoda</taxon>
        <taxon>Chromadorea</taxon>
        <taxon>Rhabditida</taxon>
        <taxon>Rhabditina</taxon>
        <taxon>Rhabditomorpha</taxon>
        <taxon>Rhabditoidea</taxon>
        <taxon>Rhabditidae</taxon>
        <taxon>Peloderinae</taxon>
        <taxon>Caenorhabditis</taxon>
    </lineage>
</organism>
<dbReference type="WBParaSite" id="Csp11.Scaffold629.g9651.t2">
    <property type="protein sequence ID" value="Csp11.Scaffold629.g9651.t2"/>
    <property type="gene ID" value="Csp11.Scaffold629.g9651"/>
</dbReference>
<dbReference type="InterPro" id="IPR017452">
    <property type="entry name" value="GPCR_Rhodpsn_7TM"/>
</dbReference>
<keyword evidence="7" id="KW-0675">Receptor</keyword>
<dbReference type="GO" id="GO:0005886">
    <property type="term" value="C:plasma membrane"/>
    <property type="evidence" value="ECO:0007669"/>
    <property type="project" value="UniProtKB-SubCell"/>
</dbReference>
<keyword evidence="3 9" id="KW-0812">Transmembrane</keyword>